<dbReference type="GO" id="GO:0033617">
    <property type="term" value="P:mitochondrial respiratory chain complex IV assembly"/>
    <property type="evidence" value="ECO:0007669"/>
    <property type="project" value="TreeGrafter"/>
</dbReference>
<dbReference type="PANTHER" id="PTHR23427">
    <property type="entry name" value="SURFEIT LOCUS PROTEIN"/>
    <property type="match status" value="1"/>
</dbReference>
<comment type="function">
    <text evidence="5">Probably involved in the biogenesis of the COX complex.</text>
</comment>
<reference evidence="7" key="1">
    <citation type="journal article" date="2023" name="PhytoFront">
        <title>Draft Genome Resources of Seven Strains of Tilletia horrida, Causal Agent of Kernel Smut of Rice.</title>
        <authorList>
            <person name="Khanal S."/>
            <person name="Antony Babu S."/>
            <person name="Zhou X.G."/>
        </authorList>
    </citation>
    <scope>NUCLEOTIDE SEQUENCE</scope>
    <source>
        <strain evidence="7">TX6</strain>
    </source>
</reference>
<feature type="region of interest" description="Disordered" evidence="6">
    <location>
        <begin position="272"/>
        <end position="296"/>
    </location>
</feature>
<comment type="caution">
    <text evidence="7">The sequence shown here is derived from an EMBL/GenBank/DDBJ whole genome shotgun (WGS) entry which is preliminary data.</text>
</comment>
<gene>
    <name evidence="7" type="primary">SHY1</name>
    <name evidence="7" type="ORF">OC846_001031</name>
</gene>
<keyword evidence="2 5" id="KW-0812">Transmembrane</keyword>
<feature type="transmembrane region" description="Helical" evidence="5">
    <location>
        <begin position="364"/>
        <end position="385"/>
    </location>
</feature>
<accession>A0AAN6K0A4</accession>
<evidence type="ECO:0000256" key="1">
    <source>
        <dbReference type="ARBA" id="ARBA00004370"/>
    </source>
</evidence>
<keyword evidence="5" id="KW-0496">Mitochondrion</keyword>
<comment type="subcellular location">
    <subcellularLocation>
        <location evidence="1">Membrane</location>
    </subcellularLocation>
    <subcellularLocation>
        <location evidence="5">Mitochondrion inner membrane</location>
        <topology evidence="5">Multi-pass membrane protein</topology>
    </subcellularLocation>
</comment>
<evidence type="ECO:0000313" key="8">
    <source>
        <dbReference type="Proteomes" id="UP001176517"/>
    </source>
</evidence>
<dbReference type="CDD" id="cd06662">
    <property type="entry name" value="SURF1"/>
    <property type="match status" value="1"/>
</dbReference>
<keyword evidence="3 5" id="KW-1133">Transmembrane helix</keyword>
<name>A0AAN6K0A4_9BASI</name>
<dbReference type="Proteomes" id="UP001176517">
    <property type="component" value="Unassembled WGS sequence"/>
</dbReference>
<keyword evidence="5" id="KW-0999">Mitochondrion inner membrane</keyword>
<feature type="region of interest" description="Disordered" evidence="6">
    <location>
        <begin position="63"/>
        <end position="88"/>
    </location>
</feature>
<evidence type="ECO:0000256" key="5">
    <source>
        <dbReference type="RuleBase" id="RU363076"/>
    </source>
</evidence>
<dbReference type="PANTHER" id="PTHR23427:SF2">
    <property type="entry name" value="SURFEIT LOCUS PROTEIN 1"/>
    <property type="match status" value="1"/>
</dbReference>
<organism evidence="7 8">
    <name type="scientific">Tilletia horrida</name>
    <dbReference type="NCBI Taxonomy" id="155126"/>
    <lineage>
        <taxon>Eukaryota</taxon>
        <taxon>Fungi</taxon>
        <taxon>Dikarya</taxon>
        <taxon>Basidiomycota</taxon>
        <taxon>Ustilaginomycotina</taxon>
        <taxon>Exobasidiomycetes</taxon>
        <taxon>Tilletiales</taxon>
        <taxon>Tilletiaceae</taxon>
        <taxon>Tilletia</taxon>
    </lineage>
</organism>
<dbReference type="GO" id="GO:0005743">
    <property type="term" value="C:mitochondrial inner membrane"/>
    <property type="evidence" value="ECO:0007669"/>
    <property type="project" value="UniProtKB-SubCell"/>
</dbReference>
<feature type="compositionally biased region" description="Low complexity" evidence="6">
    <location>
        <begin position="272"/>
        <end position="282"/>
    </location>
</feature>
<dbReference type="AlphaFoldDB" id="A0AAN6K0A4"/>
<sequence>MASLNNMTQRLVGISSRAAAAASSSSSSTSPWARLAVGASSGNSNASASRSLALVPAASSPRRAYHGDLSSSEYQGQGSRKSDSPSSRPWYASPTTLVLAFIPIFTAGLGFWQLQRLKWKVSLIEELEDKLRKDPISLPKNVNLDALPAFEFRLVQLDGHFDTSPERIIYLGPRVKDGILGYQIVQPFHRSNGGAPVLVNRGFVAESQIAGKGKDRRLKNEKDIFASAAKDGKVLAILPRIYPPNAFTPPNEPEKNSWFHADPEQMAQFFSPSSAAPSASQSVHVEDDDDDHFTPSAGVAASVRSMLGLSGSSDASSPTESSQPVLPILLEEIFEGHAGEASHRVSNGIPLGRAPTIELRNQHAVYAATWFSLSAATAGMFAILVRRGRGR</sequence>
<comment type="similarity">
    <text evidence="5">Belongs to the SURF1 family.</text>
</comment>
<evidence type="ECO:0000256" key="3">
    <source>
        <dbReference type="ARBA" id="ARBA00022989"/>
    </source>
</evidence>
<evidence type="ECO:0000256" key="4">
    <source>
        <dbReference type="ARBA" id="ARBA00023136"/>
    </source>
</evidence>
<dbReference type="PROSITE" id="PS50895">
    <property type="entry name" value="SURF1"/>
    <property type="match status" value="1"/>
</dbReference>
<proteinExistence type="inferred from homology"/>
<protein>
    <recommendedName>
        <fullName evidence="5">SURF1-like protein</fullName>
    </recommendedName>
</protein>
<keyword evidence="4 5" id="KW-0472">Membrane</keyword>
<feature type="compositionally biased region" description="Polar residues" evidence="6">
    <location>
        <begin position="69"/>
        <end position="87"/>
    </location>
</feature>
<evidence type="ECO:0000313" key="7">
    <source>
        <dbReference type="EMBL" id="KAK0556587.1"/>
    </source>
</evidence>
<dbReference type="Pfam" id="PF02104">
    <property type="entry name" value="SURF1"/>
    <property type="match status" value="1"/>
</dbReference>
<dbReference type="EMBL" id="JAPDMZ010000013">
    <property type="protein sequence ID" value="KAK0556587.1"/>
    <property type="molecule type" value="Genomic_DNA"/>
</dbReference>
<dbReference type="InterPro" id="IPR002994">
    <property type="entry name" value="Surf1/Shy1"/>
</dbReference>
<evidence type="ECO:0000256" key="2">
    <source>
        <dbReference type="ARBA" id="ARBA00022692"/>
    </source>
</evidence>
<dbReference type="InterPro" id="IPR045214">
    <property type="entry name" value="Surf1/Surf4"/>
</dbReference>
<evidence type="ECO:0000256" key="6">
    <source>
        <dbReference type="SAM" id="MobiDB-lite"/>
    </source>
</evidence>
<keyword evidence="8" id="KW-1185">Reference proteome</keyword>
<feature type="transmembrane region" description="Helical" evidence="5">
    <location>
        <begin position="90"/>
        <end position="112"/>
    </location>
</feature>